<organism evidence="2 3">
    <name type="scientific">Sphingobium subterraneum</name>
    <dbReference type="NCBI Taxonomy" id="627688"/>
    <lineage>
        <taxon>Bacteria</taxon>
        <taxon>Pseudomonadati</taxon>
        <taxon>Pseudomonadota</taxon>
        <taxon>Alphaproteobacteria</taxon>
        <taxon>Sphingomonadales</taxon>
        <taxon>Sphingomonadaceae</taxon>
        <taxon>Sphingobium</taxon>
    </lineage>
</organism>
<dbReference type="Gene3D" id="3.40.630.30">
    <property type="match status" value="1"/>
</dbReference>
<accession>A0A841J2I8</accession>
<comment type="caution">
    <text evidence="2">The sequence shown here is derived from an EMBL/GenBank/DDBJ whole genome shotgun (WGS) entry which is preliminary data.</text>
</comment>
<feature type="domain" description="BioF2-like acetyltransferase" evidence="1">
    <location>
        <begin position="191"/>
        <end position="322"/>
    </location>
</feature>
<dbReference type="RefSeq" id="WP_221230856.1">
    <property type="nucleotide sequence ID" value="NZ_JACIJP010000001.1"/>
</dbReference>
<protein>
    <recommendedName>
        <fullName evidence="1">BioF2-like acetyltransferase domain-containing protein</fullName>
    </recommendedName>
</protein>
<dbReference type="InterPro" id="IPR038740">
    <property type="entry name" value="BioF2-like_GNAT_dom"/>
</dbReference>
<reference evidence="2 3" key="1">
    <citation type="submission" date="2020-08" db="EMBL/GenBank/DDBJ databases">
        <title>Genomic Encyclopedia of Type Strains, Phase IV (KMG-IV): sequencing the most valuable type-strain genomes for metagenomic binning, comparative biology and taxonomic classification.</title>
        <authorList>
            <person name="Goeker M."/>
        </authorList>
    </citation>
    <scope>NUCLEOTIDE SEQUENCE [LARGE SCALE GENOMIC DNA]</scope>
    <source>
        <strain evidence="2 3">DSM 102255</strain>
    </source>
</reference>
<proteinExistence type="predicted"/>
<dbReference type="InterPro" id="IPR016181">
    <property type="entry name" value="Acyl_CoA_acyltransferase"/>
</dbReference>
<dbReference type="Pfam" id="PF13480">
    <property type="entry name" value="Acetyltransf_6"/>
    <property type="match status" value="1"/>
</dbReference>
<keyword evidence="3" id="KW-1185">Reference proteome</keyword>
<evidence type="ECO:0000313" key="2">
    <source>
        <dbReference type="EMBL" id="MBB6122758.1"/>
    </source>
</evidence>
<dbReference type="SUPFAM" id="SSF55729">
    <property type="entry name" value="Acyl-CoA N-acyltransferases (Nat)"/>
    <property type="match status" value="1"/>
</dbReference>
<dbReference type="Proteomes" id="UP000552700">
    <property type="component" value="Unassembled WGS sequence"/>
</dbReference>
<name>A0A841J2I8_9SPHN</name>
<evidence type="ECO:0000259" key="1">
    <source>
        <dbReference type="Pfam" id="PF13480"/>
    </source>
</evidence>
<gene>
    <name evidence="2" type="ORF">FHS92_000465</name>
</gene>
<dbReference type="AlphaFoldDB" id="A0A841J2I8"/>
<sequence length="363" mass="40673">MSLNLICTNPYYRAVMTPNTELRSQREGLSLDDLRTRVQESPSADALSPFQRPEWFDLLARHCFPDARVHVAHAEEEGASAWMPLLLDNTGLNALANWYSFSFAPLFLGTQDSAKQADLLTRLARALHGVHHRLSLYPVIGDGSPTPGMVVRAFRKAGWLTVARPQGLNYSLDVGDRSFAQYWSGRPGALRKQVKRKGGKSPYRFEIHHGVTDALWEDYSAIYGASWKEPEPYPAMIRDMARDAGLRGTLRLGFARDQGRPAAVQFWTVEGDTAYIHKIAHDRSLDSLSPGTLLSHHMFQHVIDQDRVARIDYGTGSNGYKRDWMESQRPMIRLDCYDPRVPAAWLPAARASISALVGGSARL</sequence>
<evidence type="ECO:0000313" key="3">
    <source>
        <dbReference type="Proteomes" id="UP000552700"/>
    </source>
</evidence>
<dbReference type="EMBL" id="JACIJP010000001">
    <property type="protein sequence ID" value="MBB6122758.1"/>
    <property type="molecule type" value="Genomic_DNA"/>
</dbReference>